<sequence>MIETFGSTQKHQYDTEGSDNRAGKSYKLKPLLVARKQAASLLGISLRALDYLTAEGRLKTRRIGGRVLIAYSELERFANRDSIAPMVPQAAA</sequence>
<feature type="compositionally biased region" description="Basic and acidic residues" evidence="1">
    <location>
        <begin position="11"/>
        <end position="22"/>
    </location>
</feature>
<gene>
    <name evidence="3" type="ORF">P8936_12345</name>
</gene>
<evidence type="ECO:0000256" key="1">
    <source>
        <dbReference type="SAM" id="MobiDB-lite"/>
    </source>
</evidence>
<feature type="domain" description="Helix-turn-helix" evidence="2">
    <location>
        <begin position="36"/>
        <end position="80"/>
    </location>
</feature>
<organism evidence="3">
    <name type="scientific">Edaphobacter paludis</name>
    <dbReference type="NCBI Taxonomy" id="3035702"/>
    <lineage>
        <taxon>Bacteria</taxon>
        <taxon>Pseudomonadati</taxon>
        <taxon>Acidobacteriota</taxon>
        <taxon>Terriglobia</taxon>
        <taxon>Terriglobales</taxon>
        <taxon>Acidobacteriaceae</taxon>
        <taxon>Edaphobacter</taxon>
    </lineage>
</organism>
<dbReference type="InterPro" id="IPR009061">
    <property type="entry name" value="DNA-bd_dom_put_sf"/>
</dbReference>
<feature type="compositionally biased region" description="Polar residues" evidence="1">
    <location>
        <begin position="1"/>
        <end position="10"/>
    </location>
</feature>
<evidence type="ECO:0000259" key="2">
    <source>
        <dbReference type="Pfam" id="PF12728"/>
    </source>
</evidence>
<dbReference type="EMBL" id="CP121195">
    <property type="protein sequence ID" value="XBH12478.1"/>
    <property type="molecule type" value="Genomic_DNA"/>
</dbReference>
<protein>
    <submittedName>
        <fullName evidence="3">Helix-turn-helix domain-containing protein</fullName>
    </submittedName>
</protein>
<name>A0AAU7D5V5_9BACT</name>
<dbReference type="SUPFAM" id="SSF46955">
    <property type="entry name" value="Putative DNA-binding domain"/>
    <property type="match status" value="1"/>
</dbReference>
<dbReference type="Pfam" id="PF12728">
    <property type="entry name" value="HTH_17"/>
    <property type="match status" value="1"/>
</dbReference>
<evidence type="ECO:0000313" key="3">
    <source>
        <dbReference type="EMBL" id="XBH12478.1"/>
    </source>
</evidence>
<feature type="region of interest" description="Disordered" evidence="1">
    <location>
        <begin position="1"/>
        <end position="23"/>
    </location>
</feature>
<dbReference type="AlphaFoldDB" id="A0AAU7D5V5"/>
<proteinExistence type="predicted"/>
<dbReference type="InterPro" id="IPR041657">
    <property type="entry name" value="HTH_17"/>
</dbReference>
<accession>A0AAU7D5V5</accession>
<reference evidence="3" key="1">
    <citation type="submission" date="2023-03" db="EMBL/GenBank/DDBJ databases">
        <title>Edaphobacter sp.</title>
        <authorList>
            <person name="Huber K.J."/>
            <person name="Papendorf J."/>
            <person name="Pilke C."/>
            <person name="Bunk B."/>
            <person name="Sproeer C."/>
            <person name="Pester M."/>
        </authorList>
    </citation>
    <scope>NUCLEOTIDE SEQUENCE</scope>
    <source>
        <strain evidence="3">DSM 109920</strain>
    </source>
</reference>
<dbReference type="RefSeq" id="WP_348269499.1">
    <property type="nucleotide sequence ID" value="NZ_CP121195.1"/>
</dbReference>